<dbReference type="Proteomes" id="UP001305928">
    <property type="component" value="Chromosome"/>
</dbReference>
<dbReference type="InterPro" id="IPR032024">
    <property type="entry name" value="DUF5064"/>
</dbReference>
<sequence length="122" mass="13783">MFEPGHLHRVNPVATPDQPAYSIDLYYEVRQDPVEGPMLQMRMHGEVAGKAFEEAFELHRDTAFNFASVASRIARKHGLPSDTSLLLRNHQEYDQMFADIRAKLGSHAGDPVDLDHLEKDGL</sequence>
<gene>
    <name evidence="1" type="ORF">SBP02_14590</name>
</gene>
<name>A0ABZ0PTH8_9PSED</name>
<evidence type="ECO:0000313" key="2">
    <source>
        <dbReference type="Proteomes" id="UP001305928"/>
    </source>
</evidence>
<protein>
    <submittedName>
        <fullName evidence="1">DUF5064 family protein</fullName>
    </submittedName>
</protein>
<dbReference type="Gene3D" id="3.30.160.370">
    <property type="entry name" value="Domain of unknown function DUF5064"/>
    <property type="match status" value="1"/>
</dbReference>
<dbReference type="EMBL" id="CP137892">
    <property type="protein sequence ID" value="WPC03997.1"/>
    <property type="molecule type" value="Genomic_DNA"/>
</dbReference>
<accession>A0ABZ0PTH8</accession>
<evidence type="ECO:0000313" key="1">
    <source>
        <dbReference type="EMBL" id="WPC03997.1"/>
    </source>
</evidence>
<proteinExistence type="predicted"/>
<reference evidence="1 2" key="1">
    <citation type="submission" date="2023-11" db="EMBL/GenBank/DDBJ databases">
        <title>Complete genome of Pseudomonas benzenivorans BA3361.</title>
        <authorList>
            <person name="Shin S.Y."/>
            <person name="Song J."/>
            <person name="Kang H."/>
        </authorList>
    </citation>
    <scope>NUCLEOTIDE SEQUENCE [LARGE SCALE GENOMIC DNA]</scope>
    <source>
        <strain evidence="1 2">HNIBRBA3361</strain>
    </source>
</reference>
<dbReference type="RefSeq" id="WP_318642823.1">
    <property type="nucleotide sequence ID" value="NZ_CP137892.1"/>
</dbReference>
<dbReference type="Pfam" id="PF16703">
    <property type="entry name" value="DUF5064"/>
    <property type="match status" value="1"/>
</dbReference>
<keyword evidence="2" id="KW-1185">Reference proteome</keyword>
<organism evidence="1 2">
    <name type="scientific">Pseudomonas benzenivorans</name>
    <dbReference type="NCBI Taxonomy" id="556533"/>
    <lineage>
        <taxon>Bacteria</taxon>
        <taxon>Pseudomonadati</taxon>
        <taxon>Pseudomonadota</taxon>
        <taxon>Gammaproteobacteria</taxon>
        <taxon>Pseudomonadales</taxon>
        <taxon>Pseudomonadaceae</taxon>
        <taxon>Pseudomonas</taxon>
    </lineage>
</organism>